<dbReference type="RefSeq" id="WP_166271453.1">
    <property type="nucleotide sequence ID" value="NZ_CP048029.1"/>
</dbReference>
<gene>
    <name evidence="1" type="ORF">GWK36_12175</name>
</gene>
<dbReference type="SUPFAM" id="SSF102588">
    <property type="entry name" value="LmbE-like"/>
    <property type="match status" value="1"/>
</dbReference>
<name>A0A6G7VF52_9GAMM</name>
<dbReference type="Pfam" id="PF02585">
    <property type="entry name" value="PIG-L"/>
    <property type="match status" value="1"/>
</dbReference>
<organism evidence="1 2">
    <name type="scientific">Caldichromatium japonicum</name>
    <dbReference type="NCBI Taxonomy" id="2699430"/>
    <lineage>
        <taxon>Bacteria</taxon>
        <taxon>Pseudomonadati</taxon>
        <taxon>Pseudomonadota</taxon>
        <taxon>Gammaproteobacteria</taxon>
        <taxon>Chromatiales</taxon>
        <taxon>Chromatiaceae</taxon>
        <taxon>Caldichromatium</taxon>
    </lineage>
</organism>
<sequence length="309" mass="34692">MSILEHQFIPYRVEYRLGRGRVLVFAPHPDDEVLGCGGAIMRHVAGQDPVRVILCTDGALGLPPDHPPPIETRRQESRAAAQVLGYGEPIFWDWPDRGLIYGEPLIAQIQEAIADWPADLVYAPSCWEVHPDHLNLALACAEAIRRCERPIQLVFYEVGVPLWPNLLLDITDLSARKKQALECFASQMLQQDYSRQIAGLNAFRSYTLGPEVKAAEGYRVLSREALNAPPWDRLRLDSEEGLKDLAESLRLPCPPAEGAASSVPQLALRLEVQRLERELAAIRGSTSWRLTAPLRWLKRALSNRSRMGR</sequence>
<reference evidence="2" key="1">
    <citation type="submission" date="2020-01" db="EMBL/GenBank/DDBJ databases">
        <title>Caldichromatium gen. nov., sp. nov., a thermophilic purple sulfur bacterium member of the family Chromatiaceae isolated from Nakabusa hot spring, Japan.</title>
        <authorList>
            <person name="Saini M.K."/>
            <person name="Hanada S."/>
            <person name="Tank M."/>
        </authorList>
    </citation>
    <scope>NUCLEOTIDE SEQUENCE [LARGE SCALE GENOMIC DNA]</scope>
    <source>
        <strain evidence="2">No.7</strain>
    </source>
</reference>
<protein>
    <submittedName>
        <fullName evidence="1">PIG-L family deacetylase</fullName>
    </submittedName>
</protein>
<dbReference type="Proteomes" id="UP000502699">
    <property type="component" value="Chromosome"/>
</dbReference>
<accession>A0A6G7VF52</accession>
<evidence type="ECO:0000313" key="1">
    <source>
        <dbReference type="EMBL" id="QIK38614.1"/>
    </source>
</evidence>
<dbReference type="PANTHER" id="PTHR12993:SF11">
    <property type="entry name" value="N-ACETYLGLUCOSAMINYL-PHOSPHATIDYLINOSITOL DE-N-ACETYLASE"/>
    <property type="match status" value="1"/>
</dbReference>
<dbReference type="AlphaFoldDB" id="A0A6G7VF52"/>
<dbReference type="PANTHER" id="PTHR12993">
    <property type="entry name" value="N-ACETYLGLUCOSAMINYL-PHOSPHATIDYLINOSITOL DE-N-ACETYLASE-RELATED"/>
    <property type="match status" value="1"/>
</dbReference>
<dbReference type="InterPro" id="IPR024078">
    <property type="entry name" value="LmbE-like_dom_sf"/>
</dbReference>
<dbReference type="Gene3D" id="3.40.50.10320">
    <property type="entry name" value="LmbE-like"/>
    <property type="match status" value="1"/>
</dbReference>
<evidence type="ECO:0000313" key="2">
    <source>
        <dbReference type="Proteomes" id="UP000502699"/>
    </source>
</evidence>
<dbReference type="EMBL" id="CP048029">
    <property type="protein sequence ID" value="QIK38614.1"/>
    <property type="molecule type" value="Genomic_DNA"/>
</dbReference>
<keyword evidence="2" id="KW-1185">Reference proteome</keyword>
<dbReference type="KEGG" id="cjap:GWK36_12175"/>
<proteinExistence type="predicted"/>
<dbReference type="InterPro" id="IPR003737">
    <property type="entry name" value="GlcNAc_PI_deacetylase-related"/>
</dbReference>
<dbReference type="GO" id="GO:0016811">
    <property type="term" value="F:hydrolase activity, acting on carbon-nitrogen (but not peptide) bonds, in linear amides"/>
    <property type="evidence" value="ECO:0007669"/>
    <property type="project" value="TreeGrafter"/>
</dbReference>